<keyword evidence="2" id="KW-1185">Reference proteome</keyword>
<organism evidence="1 2">
    <name type="scientific">Anopheles dirus</name>
    <dbReference type="NCBI Taxonomy" id="7168"/>
    <lineage>
        <taxon>Eukaryota</taxon>
        <taxon>Metazoa</taxon>
        <taxon>Ecdysozoa</taxon>
        <taxon>Arthropoda</taxon>
        <taxon>Hexapoda</taxon>
        <taxon>Insecta</taxon>
        <taxon>Pterygota</taxon>
        <taxon>Neoptera</taxon>
        <taxon>Endopterygota</taxon>
        <taxon>Diptera</taxon>
        <taxon>Nematocera</taxon>
        <taxon>Culicoidea</taxon>
        <taxon>Culicidae</taxon>
        <taxon>Anophelinae</taxon>
        <taxon>Anopheles</taxon>
    </lineage>
</organism>
<dbReference type="EnsemblMetazoa" id="ADIR000773-RA">
    <property type="protein sequence ID" value="ADIR000773-PA"/>
    <property type="gene ID" value="ADIR000773"/>
</dbReference>
<dbReference type="Proteomes" id="UP000075884">
    <property type="component" value="Unassembled WGS sequence"/>
</dbReference>
<evidence type="ECO:0000313" key="2">
    <source>
        <dbReference type="Proteomes" id="UP000075884"/>
    </source>
</evidence>
<dbReference type="InterPro" id="IPR004242">
    <property type="entry name" value="Transposase_21"/>
</dbReference>
<reference evidence="2" key="1">
    <citation type="submission" date="2013-03" db="EMBL/GenBank/DDBJ databases">
        <title>The Genome Sequence of Anopheles dirus WRAIR2.</title>
        <authorList>
            <consortium name="The Broad Institute Genomics Platform"/>
            <person name="Neafsey D.E."/>
            <person name="Walton C."/>
            <person name="Walker B."/>
            <person name="Young S.K."/>
            <person name="Zeng Q."/>
            <person name="Gargeya S."/>
            <person name="Fitzgerald M."/>
            <person name="Haas B."/>
            <person name="Abouelleil A."/>
            <person name="Allen A.W."/>
            <person name="Alvarado L."/>
            <person name="Arachchi H.M."/>
            <person name="Berlin A.M."/>
            <person name="Chapman S.B."/>
            <person name="Gainer-Dewar J."/>
            <person name="Goldberg J."/>
            <person name="Griggs A."/>
            <person name="Gujja S."/>
            <person name="Hansen M."/>
            <person name="Howarth C."/>
            <person name="Imamovic A."/>
            <person name="Ireland A."/>
            <person name="Larimer J."/>
            <person name="McCowan C."/>
            <person name="Murphy C."/>
            <person name="Pearson M."/>
            <person name="Poon T.W."/>
            <person name="Priest M."/>
            <person name="Roberts A."/>
            <person name="Saif S."/>
            <person name="Shea T."/>
            <person name="Sisk P."/>
            <person name="Sykes S."/>
            <person name="Wortman J."/>
            <person name="Nusbaum C."/>
            <person name="Birren B."/>
        </authorList>
    </citation>
    <scope>NUCLEOTIDE SEQUENCE [LARGE SCALE GENOMIC DNA]</scope>
    <source>
        <strain evidence="2">WRAIR2</strain>
    </source>
</reference>
<protein>
    <recommendedName>
        <fullName evidence="3">Transposase domain-containing protein</fullName>
    </recommendedName>
</protein>
<reference evidence="1" key="2">
    <citation type="submission" date="2020-05" db="UniProtKB">
        <authorList>
            <consortium name="EnsemblMetazoa"/>
        </authorList>
    </citation>
    <scope>IDENTIFICATION</scope>
    <source>
        <strain evidence="1">WRAIR2</strain>
    </source>
</reference>
<dbReference type="VEuPathDB" id="VectorBase:ADIR000773"/>
<dbReference type="AlphaFoldDB" id="A0A182MZG8"/>
<name>A0A182MZG8_9DIPT</name>
<proteinExistence type="predicted"/>
<evidence type="ECO:0000313" key="1">
    <source>
        <dbReference type="EnsemblMetazoa" id="ADIR000773-PA"/>
    </source>
</evidence>
<sequence>MSIIDGLRYWALKYNAPQASIDMILLLFKKAKVRVPASAKTLLNTKRNTSSEITEIGGGQFWYHGIKKNIMNQFRSRKCPTRQLSLTFSIDGLPLHSSSSMQFWPILFSIFELPKSPIMTAAIFCGLKKPENIEEYLRPMVEELNSLTQRGIVIQGEHTSVKIRGIVADTPARAFIKGVTGHTGYDGCLKCTVHGKYNRTTRTITFPGLNAPKRTDAGFRAGAYPGHCKTATPLLDLSGFNIIEDVIVADRLHLTDLGVMKRLLLGWRDGTLGWQRPLSTISTYPFENELQHLKRLIRSGWMNLAQAINRLSELNEFQTILAPAQPKYPSANQRGTTVTLHVRQNFMLQNDQRNCWFLTNDESIVQFRSVATGLEDNTSNFLIRGRKLNIKGLAFDYPFESSDMYIFRGAINTLSATALEIRLDQIKCKLVAALSNRDEEIVFVPLLHTLI</sequence>
<dbReference type="Pfam" id="PF02992">
    <property type="entry name" value="Transposase_21"/>
    <property type="match status" value="1"/>
</dbReference>
<evidence type="ECO:0008006" key="3">
    <source>
        <dbReference type="Google" id="ProtNLM"/>
    </source>
</evidence>
<dbReference type="PANTHER" id="PTHR33053">
    <property type="entry name" value="PROTEIN, PUTATIVE-RELATED"/>
    <property type="match status" value="1"/>
</dbReference>
<accession>A0A182MZG8</accession>
<dbReference type="PANTHER" id="PTHR33053:SF9">
    <property type="entry name" value="AGAP000105-PA"/>
    <property type="match status" value="1"/>
</dbReference>